<evidence type="ECO:0000256" key="2">
    <source>
        <dbReference type="ARBA" id="ARBA00012884"/>
    </source>
</evidence>
<evidence type="ECO:0000256" key="3">
    <source>
        <dbReference type="ARBA" id="ARBA00023002"/>
    </source>
</evidence>
<dbReference type="SUPFAM" id="SSF53720">
    <property type="entry name" value="ALDH-like"/>
    <property type="match status" value="1"/>
</dbReference>
<proteinExistence type="inferred from homology"/>
<dbReference type="Proteomes" id="UP000254545">
    <property type="component" value="Unassembled WGS sequence"/>
</dbReference>
<organism evidence="9 10">
    <name type="scientific">Klebsiella variicola</name>
    <dbReference type="NCBI Taxonomy" id="244366"/>
    <lineage>
        <taxon>Bacteria</taxon>
        <taxon>Pseudomonadati</taxon>
        <taxon>Pseudomonadota</taxon>
        <taxon>Gammaproteobacteria</taxon>
        <taxon>Enterobacterales</taxon>
        <taxon>Enterobacteriaceae</taxon>
        <taxon>Klebsiella/Raoultella group</taxon>
        <taxon>Klebsiella</taxon>
        <taxon>Klebsiella pneumoniae complex</taxon>
    </lineage>
</organism>
<comment type="similarity">
    <text evidence="7">Belongs to the aldehyde dehydrogenase family.</text>
</comment>
<comment type="pathway">
    <text evidence="1">Amino-acid degradation; L-proline degradation into L-glutamate; L-glutamate from L-proline: step 2/2.</text>
</comment>
<comment type="caution">
    <text evidence="9">The sequence shown here is derived from an EMBL/GenBank/DDBJ whole genome shotgun (WGS) entry which is preliminary data.</text>
</comment>
<keyword evidence="3 7" id="KW-0560">Oxidoreductase</keyword>
<feature type="domain" description="Aldehyde dehydrogenase" evidence="8">
    <location>
        <begin position="2"/>
        <end position="173"/>
    </location>
</feature>
<feature type="active site" evidence="6">
    <location>
        <position position="5"/>
    </location>
</feature>
<dbReference type="GO" id="GO:0010133">
    <property type="term" value="P:L-proline catabolic process to L-glutamate"/>
    <property type="evidence" value="ECO:0007669"/>
    <property type="project" value="TreeGrafter"/>
</dbReference>
<accession>A0A7H4MJA1</accession>
<evidence type="ECO:0000256" key="7">
    <source>
        <dbReference type="RuleBase" id="RU003345"/>
    </source>
</evidence>
<evidence type="ECO:0000313" key="10">
    <source>
        <dbReference type="Proteomes" id="UP000254545"/>
    </source>
</evidence>
<protein>
    <recommendedName>
        <fullName evidence="2">L-glutamate gamma-semialdehyde dehydrogenase</fullName>
        <ecNumber evidence="2">1.2.1.88</ecNumber>
    </recommendedName>
</protein>
<dbReference type="InterPro" id="IPR016163">
    <property type="entry name" value="Ald_DH_C"/>
</dbReference>
<keyword evidence="4" id="KW-0520">NAD</keyword>
<evidence type="ECO:0000256" key="5">
    <source>
        <dbReference type="ARBA" id="ARBA00048142"/>
    </source>
</evidence>
<dbReference type="PROSITE" id="PS00687">
    <property type="entry name" value="ALDEHYDE_DEHYDR_GLU"/>
    <property type="match status" value="1"/>
</dbReference>
<dbReference type="InterPro" id="IPR050485">
    <property type="entry name" value="Proline_metab_enzyme"/>
</dbReference>
<dbReference type="PANTHER" id="PTHR42862">
    <property type="entry name" value="DELTA-1-PYRROLINE-5-CARBOXYLATE DEHYDROGENASE 1, ISOFORM A-RELATED"/>
    <property type="match status" value="1"/>
</dbReference>
<evidence type="ECO:0000259" key="8">
    <source>
        <dbReference type="Pfam" id="PF00171"/>
    </source>
</evidence>
<dbReference type="PANTHER" id="PTHR42862:SF1">
    <property type="entry name" value="DELTA-1-PYRROLINE-5-CARBOXYLATE DEHYDROGENASE 2, ISOFORM A-RELATED"/>
    <property type="match status" value="1"/>
</dbReference>
<dbReference type="GO" id="GO:0009898">
    <property type="term" value="C:cytoplasmic side of plasma membrane"/>
    <property type="evidence" value="ECO:0007669"/>
    <property type="project" value="TreeGrafter"/>
</dbReference>
<dbReference type="InterPro" id="IPR015590">
    <property type="entry name" value="Aldehyde_DH_dom"/>
</dbReference>
<name>A0A7H4MJA1_KLEVA</name>
<dbReference type="Gene3D" id="3.40.309.10">
    <property type="entry name" value="Aldehyde Dehydrogenase, Chain A, domain 2"/>
    <property type="match status" value="1"/>
</dbReference>
<dbReference type="Pfam" id="PF00171">
    <property type="entry name" value="Aldedh"/>
    <property type="match status" value="1"/>
</dbReference>
<gene>
    <name evidence="9" type="primary">astD_6</name>
    <name evidence="9" type="ORF">NCTC9177_04298</name>
</gene>
<evidence type="ECO:0000313" key="9">
    <source>
        <dbReference type="EMBL" id="STS90401.1"/>
    </source>
</evidence>
<evidence type="ECO:0000256" key="6">
    <source>
        <dbReference type="PROSITE-ProRule" id="PRU10007"/>
    </source>
</evidence>
<sequence length="176" mass="18681">MLALEMGGNNALIVADVADVDAALHVIIQSAFISAGQRCTCARRLIVPRGEQGDALLQRLVAASAQIRAGKWDDQPAPFMGGVISLDAAQNMLAAQQKLEGLGGKVLLRMRQPDPRSTVLTPGIVDVTGIEVPDEEYFGPLLTVIRYDDFPEAIRLANQTRYGLAVGLISSDAGAV</sequence>
<dbReference type="InterPro" id="IPR016161">
    <property type="entry name" value="Ald_DH/histidinol_DH"/>
</dbReference>
<dbReference type="AlphaFoldDB" id="A0A7H4MJA1"/>
<comment type="catalytic activity">
    <reaction evidence="5">
        <text>L-glutamate 5-semialdehyde + NAD(+) + H2O = L-glutamate + NADH + 2 H(+)</text>
        <dbReference type="Rhea" id="RHEA:30235"/>
        <dbReference type="ChEBI" id="CHEBI:15377"/>
        <dbReference type="ChEBI" id="CHEBI:15378"/>
        <dbReference type="ChEBI" id="CHEBI:29985"/>
        <dbReference type="ChEBI" id="CHEBI:57540"/>
        <dbReference type="ChEBI" id="CHEBI:57945"/>
        <dbReference type="ChEBI" id="CHEBI:58066"/>
        <dbReference type="EC" id="1.2.1.88"/>
    </reaction>
</comment>
<reference evidence="9 10" key="1">
    <citation type="submission" date="2018-06" db="EMBL/GenBank/DDBJ databases">
        <authorList>
            <consortium name="Pathogen Informatics"/>
            <person name="Doyle S."/>
        </authorList>
    </citation>
    <scope>NUCLEOTIDE SEQUENCE [LARGE SCALE GENOMIC DNA]</scope>
    <source>
        <strain evidence="9 10">NCTC9177</strain>
    </source>
</reference>
<dbReference type="EMBL" id="UGKR01000003">
    <property type="protein sequence ID" value="STS90401.1"/>
    <property type="molecule type" value="Genomic_DNA"/>
</dbReference>
<dbReference type="GO" id="GO:0003842">
    <property type="term" value="F:L-glutamate gamma-semialdehyde dehydrogenase activity"/>
    <property type="evidence" value="ECO:0007669"/>
    <property type="project" value="UniProtKB-EC"/>
</dbReference>
<dbReference type="EC" id="1.2.1.88" evidence="2"/>
<dbReference type="PROSITE" id="PS00070">
    <property type="entry name" value="ALDEHYDE_DEHYDR_CYS"/>
    <property type="match status" value="1"/>
</dbReference>
<dbReference type="InterPro" id="IPR029510">
    <property type="entry name" value="Ald_DH_CS_GLU"/>
</dbReference>
<dbReference type="InterPro" id="IPR016160">
    <property type="entry name" value="Ald_DH_CS_CYS"/>
</dbReference>
<evidence type="ECO:0000256" key="1">
    <source>
        <dbReference type="ARBA" id="ARBA00004786"/>
    </source>
</evidence>
<evidence type="ECO:0000256" key="4">
    <source>
        <dbReference type="ARBA" id="ARBA00023027"/>
    </source>
</evidence>